<dbReference type="Pfam" id="PF07814">
    <property type="entry name" value="WAPL"/>
    <property type="match status" value="1"/>
</dbReference>
<organism evidence="4 5">
    <name type="scientific">Acaulospora morrowiae</name>
    <dbReference type="NCBI Taxonomy" id="94023"/>
    <lineage>
        <taxon>Eukaryota</taxon>
        <taxon>Fungi</taxon>
        <taxon>Fungi incertae sedis</taxon>
        <taxon>Mucoromycota</taxon>
        <taxon>Glomeromycotina</taxon>
        <taxon>Glomeromycetes</taxon>
        <taxon>Diversisporales</taxon>
        <taxon>Acaulosporaceae</taxon>
        <taxon>Acaulospora</taxon>
    </lineage>
</organism>
<dbReference type="Gene3D" id="1.25.10.10">
    <property type="entry name" value="Leucine-rich Repeat Variant"/>
    <property type="match status" value="1"/>
</dbReference>
<dbReference type="Proteomes" id="UP000789342">
    <property type="component" value="Unassembled WGS sequence"/>
</dbReference>
<feature type="region of interest" description="Disordered" evidence="2">
    <location>
        <begin position="176"/>
        <end position="342"/>
    </location>
</feature>
<feature type="region of interest" description="Disordered" evidence="2">
    <location>
        <begin position="1"/>
        <end position="24"/>
    </location>
</feature>
<comment type="caution">
    <text evidence="4">The sequence shown here is derived from an EMBL/GenBank/DDBJ whole genome shotgun (WGS) entry which is preliminary data.</text>
</comment>
<dbReference type="OrthoDB" id="78088at2759"/>
<dbReference type="InterPro" id="IPR039874">
    <property type="entry name" value="WAPL"/>
</dbReference>
<feature type="compositionally biased region" description="Low complexity" evidence="2">
    <location>
        <begin position="301"/>
        <end position="316"/>
    </location>
</feature>
<feature type="compositionally biased region" description="Polar residues" evidence="2">
    <location>
        <begin position="1"/>
        <end position="11"/>
    </location>
</feature>
<keyword evidence="5" id="KW-1185">Reference proteome</keyword>
<dbReference type="PROSITE" id="PS51271">
    <property type="entry name" value="WAPL"/>
    <property type="match status" value="1"/>
</dbReference>
<evidence type="ECO:0000313" key="5">
    <source>
        <dbReference type="Proteomes" id="UP000789342"/>
    </source>
</evidence>
<accession>A0A9N8VC27</accession>
<proteinExistence type="inferred from homology"/>
<dbReference type="SUPFAM" id="SSF48371">
    <property type="entry name" value="ARM repeat"/>
    <property type="match status" value="1"/>
</dbReference>
<reference evidence="4" key="1">
    <citation type="submission" date="2021-06" db="EMBL/GenBank/DDBJ databases">
        <authorList>
            <person name="Kallberg Y."/>
            <person name="Tangrot J."/>
            <person name="Rosling A."/>
        </authorList>
    </citation>
    <scope>NUCLEOTIDE SEQUENCE</scope>
    <source>
        <strain evidence="4">CL551</strain>
    </source>
</reference>
<dbReference type="InterPro" id="IPR022771">
    <property type="entry name" value="WAPL_C"/>
</dbReference>
<feature type="compositionally biased region" description="Basic and acidic residues" evidence="2">
    <location>
        <begin position="180"/>
        <end position="196"/>
    </location>
</feature>
<feature type="compositionally biased region" description="Basic and acidic residues" evidence="2">
    <location>
        <begin position="259"/>
        <end position="272"/>
    </location>
</feature>
<dbReference type="PANTHER" id="PTHR22100">
    <property type="entry name" value="WINGS APART-LIKE PROTEIN HOMOLOG"/>
    <property type="match status" value="1"/>
</dbReference>
<evidence type="ECO:0000256" key="1">
    <source>
        <dbReference type="ARBA" id="ARBA00006854"/>
    </source>
</evidence>
<evidence type="ECO:0000256" key="2">
    <source>
        <dbReference type="SAM" id="MobiDB-lite"/>
    </source>
</evidence>
<evidence type="ECO:0000259" key="3">
    <source>
        <dbReference type="PROSITE" id="PS51271"/>
    </source>
</evidence>
<feature type="region of interest" description="Disordered" evidence="2">
    <location>
        <begin position="44"/>
        <end position="103"/>
    </location>
</feature>
<feature type="compositionally biased region" description="Polar residues" evidence="2">
    <location>
        <begin position="72"/>
        <end position="89"/>
    </location>
</feature>
<dbReference type="InterPro" id="IPR011989">
    <property type="entry name" value="ARM-like"/>
</dbReference>
<protein>
    <submittedName>
        <fullName evidence="4">14452_t:CDS:1</fullName>
    </submittedName>
</protein>
<dbReference type="InterPro" id="IPR012502">
    <property type="entry name" value="WAPL_dom"/>
</dbReference>
<feature type="compositionally biased region" description="Polar residues" evidence="2">
    <location>
        <begin position="518"/>
        <end position="532"/>
    </location>
</feature>
<dbReference type="EMBL" id="CAJVPV010000181">
    <property type="protein sequence ID" value="CAG8445944.1"/>
    <property type="molecule type" value="Genomic_DNA"/>
</dbReference>
<evidence type="ECO:0000313" key="4">
    <source>
        <dbReference type="EMBL" id="CAG8445944.1"/>
    </source>
</evidence>
<comment type="similarity">
    <text evidence="1">Belongs to the WAPL family.</text>
</comment>
<dbReference type="PANTHER" id="PTHR22100:SF13">
    <property type="entry name" value="WINGS APART-LIKE PROTEIN HOMOLOG"/>
    <property type="match status" value="1"/>
</dbReference>
<feature type="domain" description="WAPL" evidence="3">
    <location>
        <begin position="628"/>
        <end position="713"/>
    </location>
</feature>
<dbReference type="InterPro" id="IPR016024">
    <property type="entry name" value="ARM-type_fold"/>
</dbReference>
<feature type="compositionally biased region" description="Basic and acidic residues" evidence="2">
    <location>
        <begin position="222"/>
        <end position="231"/>
    </location>
</feature>
<dbReference type="AlphaFoldDB" id="A0A9N8VC27"/>
<feature type="region of interest" description="Disordered" evidence="2">
    <location>
        <begin position="425"/>
        <end position="471"/>
    </location>
</feature>
<feature type="compositionally biased region" description="Basic and acidic residues" evidence="2">
    <location>
        <begin position="428"/>
        <end position="447"/>
    </location>
</feature>
<feature type="compositionally biased region" description="Polar residues" evidence="2">
    <location>
        <begin position="448"/>
        <end position="471"/>
    </location>
</feature>
<name>A0A9N8VC27_9GLOM</name>
<feature type="region of interest" description="Disordered" evidence="2">
    <location>
        <begin position="510"/>
        <end position="532"/>
    </location>
</feature>
<gene>
    <name evidence="4" type="ORF">AMORRO_LOCUS608</name>
</gene>
<feature type="compositionally biased region" description="Polar residues" evidence="2">
    <location>
        <begin position="44"/>
        <end position="54"/>
    </location>
</feature>
<feature type="compositionally biased region" description="Polar residues" evidence="2">
    <location>
        <begin position="317"/>
        <end position="342"/>
    </location>
</feature>
<sequence length="1157" mass="130539">MSLHQKPTISVTYGRKIRQPRTSNSIRSSYDELISLRDIELKSSTMDNNNQSNRLRTRQSMKDLTAGGSSLGKRSNFTDEVTDSYSKLSVSDKDNSPPTKKRSKIEKKTLYNFDVFDFPKEGDDEIVSEFQRKASFKNSQSERQGPEVKAFDMEVFDFPESDDEIFNRINVKSLHKKKKNNPEFRKTTDKKSEQTKVFHLSETFNLELRRGPPVTHKSGNTKSEDKKKDFSPVRNYEAMSDNMDRSDFSEDADTFLRGSNDKKVKQSDRPKSSESFNVSDYDDILKSQERTLRKKSSRSFTPSGSPKTTTKSKTSSIHLNGQNLTTKVRTVENRSSSSMQFSRFLTRKTSKSIVNDETHPVDSSDKEMSVDSDDVFDLAKYVKEQKGQKSGSHEPIIGIVSNLTNNISNADVSYLKTRKKVFQSSKHGHFDQIKTPVKKSEDIKYTDETPQGMSPKSSTPGTPNSSRSVSEVGTPISFLSFHQKKQGDSVWDAVDAVASPIDMSYSPRKQNLVARMSKPSTPSKSERNSFFSRSLPLGDLKTKLDFSPSSSQDRKEDSCLSSYEEDLLASTSSSSFDYSSSPPLSSYNLANGSPGVQKTYGQGRTILGQDLDSFLSNTYDTTFRLQFDEDQDDMVIEKSKLRSLHELREVGSLNRFTDEIDYILDGLRESQPLGYFDLKFNSGIDLARKLLNGEFLLKVRAHNYISRIYKRLSIHQDSFIRYCFAFIICLLIEDRHSSELLIKESGFMEIIVYCLNSPLDPFSDDNDSLKRSERLLISLKSIALRTLSSLTSLRTRYENFIKNNLKSSGSLDSVMNFLKNELESVPGALSALENGKSTGISIPVLDFERVEQCLKILEYAVLFCTENQLYAVEKGNEILQLLLEFLLYCQIESCNSYSVNASSAMECLLGSLRVLINLTNDNQQCCQYVGCHSGMSILMRLATIGQLPPEKHTTVNVDSDVMREDELHRLKAIEAVKFDVLSHVIVLLINLAEMDPNNHDEFCKVEQNPHCLGSYKCLRKCTCSSRESAVSCLVSLYNYQLEKGNDETDNMLAAYIAVLLGLLIKNNRANQSSIIDILFFSRMFVRLPNRSVSSLINLIQLFVHFNELIIGEDASANGPSPLVADQGQINHTTSQSHGRTIGESFLEIIDILKSLES</sequence>